<sequence>MYTGRMSQIERIVFINRTIEEDGGVRTARIMSEFSLSRRQVLRDIDFMRDQLKAPIAYDPEKRWYGYTESFTLFSNSNERMLVLNAIFRSLAQSQGLMGTLTEMISEGIDSGLEKSYRSLSDKIVFITPVQDWPDYEVFNRICAAMKSGERMTMHYKNAAGQLSKRHIEPLRLINYSGRWYLVSYDLQHKELRTFHLSRIIELAQIAGDRMKQRYSDAELDAFIHSGYGIFMGKEVTYVTFRAYGWAIHTLATQTWHAQQKQRIIKEAGEDVLEVTLPVANLHEILSALLFFGAQARPVDPPEFVALYEQAVEAMHNRIKSSY</sequence>
<dbReference type="PANTHER" id="PTHR34580">
    <property type="match status" value="1"/>
</dbReference>
<evidence type="ECO:0000313" key="3">
    <source>
        <dbReference type="EMBL" id="MPM04596.1"/>
    </source>
</evidence>
<evidence type="ECO:0000259" key="2">
    <source>
        <dbReference type="Pfam" id="PF25583"/>
    </source>
</evidence>
<evidence type="ECO:0000259" key="1">
    <source>
        <dbReference type="Pfam" id="PF13280"/>
    </source>
</evidence>
<accession>A0A644WL39</accession>
<dbReference type="PANTHER" id="PTHR34580:SF1">
    <property type="entry name" value="PROTEIN PAFC"/>
    <property type="match status" value="1"/>
</dbReference>
<reference evidence="3" key="1">
    <citation type="submission" date="2019-08" db="EMBL/GenBank/DDBJ databases">
        <authorList>
            <person name="Kucharzyk K."/>
            <person name="Murdoch R.W."/>
            <person name="Higgins S."/>
            <person name="Loffler F."/>
        </authorList>
    </citation>
    <scope>NUCLEOTIDE SEQUENCE</scope>
</reference>
<feature type="domain" description="WYL" evidence="1">
    <location>
        <begin position="137"/>
        <end position="203"/>
    </location>
</feature>
<feature type="domain" description="WCX" evidence="2">
    <location>
        <begin position="259"/>
        <end position="315"/>
    </location>
</feature>
<dbReference type="PROSITE" id="PS52050">
    <property type="entry name" value="WYL"/>
    <property type="match status" value="1"/>
</dbReference>
<gene>
    <name evidence="3" type="ORF">SDC9_50874</name>
</gene>
<dbReference type="Pfam" id="PF13280">
    <property type="entry name" value="WYL"/>
    <property type="match status" value="1"/>
</dbReference>
<dbReference type="AlphaFoldDB" id="A0A644WL39"/>
<organism evidence="3">
    <name type="scientific">bioreactor metagenome</name>
    <dbReference type="NCBI Taxonomy" id="1076179"/>
    <lineage>
        <taxon>unclassified sequences</taxon>
        <taxon>metagenomes</taxon>
        <taxon>ecological metagenomes</taxon>
    </lineage>
</organism>
<dbReference type="InterPro" id="IPR057727">
    <property type="entry name" value="WCX_dom"/>
</dbReference>
<proteinExistence type="predicted"/>
<dbReference type="InterPro" id="IPR026881">
    <property type="entry name" value="WYL_dom"/>
</dbReference>
<comment type="caution">
    <text evidence="3">The sequence shown here is derived from an EMBL/GenBank/DDBJ whole genome shotgun (WGS) entry which is preliminary data.</text>
</comment>
<name>A0A644WL39_9ZZZZ</name>
<protein>
    <submittedName>
        <fullName evidence="3">Uncharacterized protein</fullName>
    </submittedName>
</protein>
<dbReference type="InterPro" id="IPR051534">
    <property type="entry name" value="CBASS_pafABC_assoc_protein"/>
</dbReference>
<dbReference type="EMBL" id="VSSQ01001052">
    <property type="protein sequence ID" value="MPM04596.1"/>
    <property type="molecule type" value="Genomic_DNA"/>
</dbReference>
<dbReference type="Pfam" id="PF25583">
    <property type="entry name" value="WCX"/>
    <property type="match status" value="1"/>
</dbReference>